<evidence type="ECO:0000256" key="4">
    <source>
        <dbReference type="SAM" id="Phobius"/>
    </source>
</evidence>
<keyword evidence="4" id="KW-0472">Membrane</keyword>
<sequence>MTDKQNKPNRQIVIGTGLFVAAVGIAAAVFVSNAMPGMAATCEVRTDAVQKIDAAAGGELAALLPSDSGRGFADLAFIDGEGNAMTLADFEGKKLLVNFWATWCAPCREEMPDLDAIELRYGGDDFAVVAISLDMGSDGPVAAGLFLEEIGATNLALYADPSYKVFERLRNQAVTFGLPATLLLDEKACEIAVLQGPAHWDSDDGNRVIEALLDI</sequence>
<evidence type="ECO:0000313" key="6">
    <source>
        <dbReference type="EMBL" id="GGA35315.1"/>
    </source>
</evidence>
<protein>
    <submittedName>
        <fullName evidence="6">Thiol:disulfide interchange protein TlpA</fullName>
    </submittedName>
</protein>
<name>A0A916R3P6_9HYPH</name>
<comment type="caution">
    <text evidence="6">The sequence shown here is derived from an EMBL/GenBank/DDBJ whole genome shotgun (WGS) entry which is preliminary data.</text>
</comment>
<dbReference type="PANTHER" id="PTHR42852">
    <property type="entry name" value="THIOL:DISULFIDE INTERCHANGE PROTEIN DSBE"/>
    <property type="match status" value="1"/>
</dbReference>
<dbReference type="AlphaFoldDB" id="A0A916R3P6"/>
<keyword evidence="4" id="KW-1133">Transmembrane helix</keyword>
<dbReference type="EMBL" id="BMKB01000001">
    <property type="protein sequence ID" value="GGA35315.1"/>
    <property type="molecule type" value="Genomic_DNA"/>
</dbReference>
<dbReference type="GO" id="GO:0017004">
    <property type="term" value="P:cytochrome complex assembly"/>
    <property type="evidence" value="ECO:0007669"/>
    <property type="project" value="UniProtKB-KW"/>
</dbReference>
<evidence type="ECO:0000256" key="3">
    <source>
        <dbReference type="ARBA" id="ARBA00023284"/>
    </source>
</evidence>
<keyword evidence="4" id="KW-0812">Transmembrane</keyword>
<dbReference type="PROSITE" id="PS00194">
    <property type="entry name" value="THIOREDOXIN_1"/>
    <property type="match status" value="1"/>
</dbReference>
<proteinExistence type="predicted"/>
<organism evidence="6 7">
    <name type="scientific">Pelagibacterium lentulum</name>
    <dbReference type="NCBI Taxonomy" id="2029865"/>
    <lineage>
        <taxon>Bacteria</taxon>
        <taxon>Pseudomonadati</taxon>
        <taxon>Pseudomonadota</taxon>
        <taxon>Alphaproteobacteria</taxon>
        <taxon>Hyphomicrobiales</taxon>
        <taxon>Devosiaceae</taxon>
        <taxon>Pelagibacterium</taxon>
    </lineage>
</organism>
<dbReference type="CDD" id="cd02966">
    <property type="entry name" value="TlpA_like_family"/>
    <property type="match status" value="1"/>
</dbReference>
<dbReference type="InterPro" id="IPR013740">
    <property type="entry name" value="Redoxin"/>
</dbReference>
<accession>A0A916R3P6</accession>
<feature type="transmembrane region" description="Helical" evidence="4">
    <location>
        <begin position="12"/>
        <end position="31"/>
    </location>
</feature>
<dbReference type="InterPro" id="IPR036249">
    <property type="entry name" value="Thioredoxin-like_sf"/>
</dbReference>
<dbReference type="InterPro" id="IPR013766">
    <property type="entry name" value="Thioredoxin_domain"/>
</dbReference>
<dbReference type="Proteomes" id="UP000596977">
    <property type="component" value="Unassembled WGS sequence"/>
</dbReference>
<dbReference type="PANTHER" id="PTHR42852:SF17">
    <property type="entry name" value="THIOREDOXIN-LIKE PROTEIN HI_1115"/>
    <property type="match status" value="1"/>
</dbReference>
<dbReference type="InterPro" id="IPR050553">
    <property type="entry name" value="Thioredoxin_ResA/DsbE_sf"/>
</dbReference>
<dbReference type="SUPFAM" id="SSF52833">
    <property type="entry name" value="Thioredoxin-like"/>
    <property type="match status" value="1"/>
</dbReference>
<dbReference type="GO" id="GO:0030313">
    <property type="term" value="C:cell envelope"/>
    <property type="evidence" value="ECO:0007669"/>
    <property type="project" value="UniProtKB-SubCell"/>
</dbReference>
<evidence type="ECO:0000256" key="1">
    <source>
        <dbReference type="ARBA" id="ARBA00004196"/>
    </source>
</evidence>
<dbReference type="RefSeq" id="WP_244640541.1">
    <property type="nucleotide sequence ID" value="NZ_BMKB01000001.1"/>
</dbReference>
<evidence type="ECO:0000313" key="7">
    <source>
        <dbReference type="Proteomes" id="UP000596977"/>
    </source>
</evidence>
<keyword evidence="2" id="KW-0201">Cytochrome c-type biogenesis</keyword>
<evidence type="ECO:0000256" key="2">
    <source>
        <dbReference type="ARBA" id="ARBA00022748"/>
    </source>
</evidence>
<evidence type="ECO:0000259" key="5">
    <source>
        <dbReference type="PROSITE" id="PS51352"/>
    </source>
</evidence>
<keyword evidence="3" id="KW-0676">Redox-active center</keyword>
<dbReference type="InterPro" id="IPR017937">
    <property type="entry name" value="Thioredoxin_CS"/>
</dbReference>
<dbReference type="Gene3D" id="3.40.30.10">
    <property type="entry name" value="Glutaredoxin"/>
    <property type="match status" value="1"/>
</dbReference>
<keyword evidence="7" id="KW-1185">Reference proteome</keyword>
<dbReference type="GO" id="GO:0015036">
    <property type="term" value="F:disulfide oxidoreductase activity"/>
    <property type="evidence" value="ECO:0007669"/>
    <property type="project" value="UniProtKB-ARBA"/>
</dbReference>
<comment type="subcellular location">
    <subcellularLocation>
        <location evidence="1">Cell envelope</location>
    </subcellularLocation>
</comment>
<dbReference type="Pfam" id="PF08534">
    <property type="entry name" value="Redoxin"/>
    <property type="match status" value="1"/>
</dbReference>
<dbReference type="PROSITE" id="PS51352">
    <property type="entry name" value="THIOREDOXIN_2"/>
    <property type="match status" value="1"/>
</dbReference>
<feature type="domain" description="Thioredoxin" evidence="5">
    <location>
        <begin position="66"/>
        <end position="214"/>
    </location>
</feature>
<gene>
    <name evidence="6" type="ORF">GCM10011499_00790</name>
</gene>
<reference evidence="6 7" key="1">
    <citation type="journal article" date="2014" name="Int. J. Syst. Evol. Microbiol.">
        <title>Complete genome sequence of Corynebacterium casei LMG S-19264T (=DSM 44701T), isolated from a smear-ripened cheese.</title>
        <authorList>
            <consortium name="US DOE Joint Genome Institute (JGI-PGF)"/>
            <person name="Walter F."/>
            <person name="Albersmeier A."/>
            <person name="Kalinowski J."/>
            <person name="Ruckert C."/>
        </authorList>
    </citation>
    <scope>NUCLEOTIDE SEQUENCE [LARGE SCALE GENOMIC DNA]</scope>
    <source>
        <strain evidence="6 7">CGMCC 1.15896</strain>
    </source>
</reference>